<dbReference type="Proteomes" id="UP000006729">
    <property type="component" value="Chromosome 3"/>
</dbReference>
<keyword evidence="2" id="KW-1185">Reference proteome</keyword>
<dbReference type="AlphaFoldDB" id="A0A3N7EKY8"/>
<proteinExistence type="predicted"/>
<dbReference type="InParanoid" id="A0A3N7EKY8"/>
<sequence length="161" mass="18331">MIKAAKKLKKFWPRKKKRKKTLQYHEPYYHHPPSSCHCCCSYPTAPTQPSAPPLPPWLEPELTYEAVSAPGLLSLPELAHPSHIQVPSQEIVMETTPIYPTLPSYQQYLVPNPVYGVPVEQKPRREKSTGFFGCVVTFCANLIRCFCPCFRIQEKSEFVGA</sequence>
<name>A0A3N7EKY8_POPTR</name>
<reference evidence="1 2" key="1">
    <citation type="journal article" date="2006" name="Science">
        <title>The genome of black cottonwood, Populus trichocarpa (Torr. &amp; Gray).</title>
        <authorList>
            <person name="Tuskan G.A."/>
            <person name="Difazio S."/>
            <person name="Jansson S."/>
            <person name="Bohlmann J."/>
            <person name="Grigoriev I."/>
            <person name="Hellsten U."/>
            <person name="Putnam N."/>
            <person name="Ralph S."/>
            <person name="Rombauts S."/>
            <person name="Salamov A."/>
            <person name="Schein J."/>
            <person name="Sterck L."/>
            <person name="Aerts A."/>
            <person name="Bhalerao R.R."/>
            <person name="Bhalerao R.P."/>
            <person name="Blaudez D."/>
            <person name="Boerjan W."/>
            <person name="Brun A."/>
            <person name="Brunner A."/>
            <person name="Busov V."/>
            <person name="Campbell M."/>
            <person name="Carlson J."/>
            <person name="Chalot M."/>
            <person name="Chapman J."/>
            <person name="Chen G.L."/>
            <person name="Cooper D."/>
            <person name="Coutinho P.M."/>
            <person name="Couturier J."/>
            <person name="Covert S."/>
            <person name="Cronk Q."/>
            <person name="Cunningham R."/>
            <person name="Davis J."/>
            <person name="Degroeve S."/>
            <person name="Dejardin A."/>
            <person name="Depamphilis C."/>
            <person name="Detter J."/>
            <person name="Dirks B."/>
            <person name="Dubchak I."/>
            <person name="Duplessis S."/>
            <person name="Ehlting J."/>
            <person name="Ellis B."/>
            <person name="Gendler K."/>
            <person name="Goodstein D."/>
            <person name="Gribskov M."/>
            <person name="Grimwood J."/>
            <person name="Groover A."/>
            <person name="Gunter L."/>
            <person name="Hamberger B."/>
            <person name="Heinze B."/>
            <person name="Helariutta Y."/>
            <person name="Henrissat B."/>
            <person name="Holligan D."/>
            <person name="Holt R."/>
            <person name="Huang W."/>
            <person name="Islam-Faridi N."/>
            <person name="Jones S."/>
            <person name="Jones-Rhoades M."/>
            <person name="Jorgensen R."/>
            <person name="Joshi C."/>
            <person name="Kangasjarvi J."/>
            <person name="Karlsson J."/>
            <person name="Kelleher C."/>
            <person name="Kirkpatrick R."/>
            <person name="Kirst M."/>
            <person name="Kohler A."/>
            <person name="Kalluri U."/>
            <person name="Larimer F."/>
            <person name="Leebens-Mack J."/>
            <person name="Leple J.C."/>
            <person name="Locascio P."/>
            <person name="Lou Y."/>
            <person name="Lucas S."/>
            <person name="Martin F."/>
            <person name="Montanini B."/>
            <person name="Napoli C."/>
            <person name="Nelson D.R."/>
            <person name="Nelson C."/>
            <person name="Nieminen K."/>
            <person name="Nilsson O."/>
            <person name="Pereda V."/>
            <person name="Peter G."/>
            <person name="Philippe R."/>
            <person name="Pilate G."/>
            <person name="Poliakov A."/>
            <person name="Razumovskaya J."/>
            <person name="Richardson P."/>
            <person name="Rinaldi C."/>
            <person name="Ritland K."/>
            <person name="Rouze P."/>
            <person name="Ryaboy D."/>
            <person name="Schmutz J."/>
            <person name="Schrader J."/>
            <person name="Segerman B."/>
            <person name="Shin H."/>
            <person name="Siddiqui A."/>
            <person name="Sterky F."/>
            <person name="Terry A."/>
            <person name="Tsai C.J."/>
            <person name="Uberbacher E."/>
            <person name="Unneberg P."/>
            <person name="Vahala J."/>
            <person name="Wall K."/>
            <person name="Wessler S."/>
            <person name="Yang G."/>
            <person name="Yin T."/>
            <person name="Douglas C."/>
            <person name="Marra M."/>
            <person name="Sandberg G."/>
            <person name="Van de Peer Y."/>
            <person name="Rokhsar D."/>
        </authorList>
    </citation>
    <scope>NUCLEOTIDE SEQUENCE [LARGE SCALE GENOMIC DNA]</scope>
    <source>
        <strain evidence="2">cv. Nisqually</strain>
    </source>
</reference>
<dbReference type="OrthoDB" id="1433808at2759"/>
<dbReference type="Gramene" id="Potri.003G001200.2.v4.1">
    <property type="protein sequence ID" value="Potri.003G001200.2.v4.1"/>
    <property type="gene ID" value="Potri.003G001200.v4.1"/>
</dbReference>
<organism evidence="1 2">
    <name type="scientific">Populus trichocarpa</name>
    <name type="common">Western balsam poplar</name>
    <name type="synonym">Populus balsamifera subsp. trichocarpa</name>
    <dbReference type="NCBI Taxonomy" id="3694"/>
    <lineage>
        <taxon>Eukaryota</taxon>
        <taxon>Viridiplantae</taxon>
        <taxon>Streptophyta</taxon>
        <taxon>Embryophyta</taxon>
        <taxon>Tracheophyta</taxon>
        <taxon>Spermatophyta</taxon>
        <taxon>Magnoliopsida</taxon>
        <taxon>eudicotyledons</taxon>
        <taxon>Gunneridae</taxon>
        <taxon>Pentapetalae</taxon>
        <taxon>rosids</taxon>
        <taxon>fabids</taxon>
        <taxon>Malpighiales</taxon>
        <taxon>Salicaceae</taxon>
        <taxon>Saliceae</taxon>
        <taxon>Populus</taxon>
    </lineage>
</organism>
<dbReference type="OMA" id="CVINFGA"/>
<dbReference type="FunCoup" id="A0A3N7EKY8">
    <property type="interactions" value="16"/>
</dbReference>
<gene>
    <name evidence="1" type="ORF">POPTR_003G001200</name>
</gene>
<evidence type="ECO:0000313" key="1">
    <source>
        <dbReference type="EMBL" id="RQO87507.1"/>
    </source>
</evidence>
<dbReference type="EMBL" id="CM009292">
    <property type="protein sequence ID" value="RQO87507.1"/>
    <property type="molecule type" value="Genomic_DNA"/>
</dbReference>
<protein>
    <submittedName>
        <fullName evidence="1">Uncharacterized protein</fullName>
    </submittedName>
</protein>
<accession>A0A3N7EKY8</accession>
<evidence type="ECO:0000313" key="2">
    <source>
        <dbReference type="Proteomes" id="UP000006729"/>
    </source>
</evidence>